<keyword evidence="7 14" id="KW-0479">Metal-binding</keyword>
<dbReference type="InterPro" id="IPR017972">
    <property type="entry name" value="Cyt_P450_CS"/>
</dbReference>
<dbReference type="InterPro" id="IPR036396">
    <property type="entry name" value="Cyt_P450_sf"/>
</dbReference>
<dbReference type="Pfam" id="PF00067">
    <property type="entry name" value="p450"/>
    <property type="match status" value="1"/>
</dbReference>
<comment type="function">
    <text evidence="2">May be involved in the metabolism of insect hormones and in the breakdown of synthetic insecticides.</text>
</comment>
<dbReference type="PRINTS" id="PR00463">
    <property type="entry name" value="EP450I"/>
</dbReference>
<dbReference type="PROSITE" id="PS00086">
    <property type="entry name" value="CYTOCHROME_P450"/>
    <property type="match status" value="1"/>
</dbReference>
<evidence type="ECO:0000256" key="15">
    <source>
        <dbReference type="RuleBase" id="RU000461"/>
    </source>
</evidence>
<dbReference type="CDD" id="cd11056">
    <property type="entry name" value="CYP6-like"/>
    <property type="match status" value="1"/>
</dbReference>
<evidence type="ECO:0000256" key="7">
    <source>
        <dbReference type="ARBA" id="ARBA00022723"/>
    </source>
</evidence>
<dbReference type="InterPro" id="IPR050476">
    <property type="entry name" value="Insect_CytP450_Detox"/>
</dbReference>
<keyword evidence="13" id="KW-0472">Membrane</keyword>
<evidence type="ECO:0000256" key="1">
    <source>
        <dbReference type="ARBA" id="ARBA00001971"/>
    </source>
</evidence>
<name>A0A1Q3FPB5_CULTA</name>
<evidence type="ECO:0000256" key="5">
    <source>
        <dbReference type="ARBA" id="ARBA00010617"/>
    </source>
</evidence>
<dbReference type="GO" id="GO:0005506">
    <property type="term" value="F:iron ion binding"/>
    <property type="evidence" value="ECO:0007669"/>
    <property type="project" value="InterPro"/>
</dbReference>
<evidence type="ECO:0000256" key="10">
    <source>
        <dbReference type="ARBA" id="ARBA00023002"/>
    </source>
</evidence>
<evidence type="ECO:0000256" key="12">
    <source>
        <dbReference type="ARBA" id="ARBA00023033"/>
    </source>
</evidence>
<protein>
    <submittedName>
        <fullName evidence="16">Putative cytochrome p450 9e2</fullName>
    </submittedName>
</protein>
<keyword evidence="12 15" id="KW-0503">Monooxygenase</keyword>
<dbReference type="PANTHER" id="PTHR24292:SF54">
    <property type="entry name" value="CYP9F3-RELATED"/>
    <property type="match status" value="1"/>
</dbReference>
<comment type="similarity">
    <text evidence="5 15">Belongs to the cytochrome P450 family.</text>
</comment>
<dbReference type="GO" id="GO:0004497">
    <property type="term" value="F:monooxygenase activity"/>
    <property type="evidence" value="ECO:0007669"/>
    <property type="project" value="UniProtKB-KW"/>
</dbReference>
<dbReference type="AlphaFoldDB" id="A0A1Q3FPB5"/>
<evidence type="ECO:0000256" key="2">
    <source>
        <dbReference type="ARBA" id="ARBA00003690"/>
    </source>
</evidence>
<dbReference type="SUPFAM" id="SSF48264">
    <property type="entry name" value="Cytochrome P450"/>
    <property type="match status" value="1"/>
</dbReference>
<comment type="subcellular location">
    <subcellularLocation>
        <location evidence="4">Endoplasmic reticulum membrane</location>
        <topology evidence="4">Peripheral membrane protein</topology>
    </subcellularLocation>
    <subcellularLocation>
        <location evidence="3">Microsome membrane</location>
        <topology evidence="3">Peripheral membrane protein</topology>
    </subcellularLocation>
</comment>
<evidence type="ECO:0000256" key="9">
    <source>
        <dbReference type="ARBA" id="ARBA00022848"/>
    </source>
</evidence>
<evidence type="ECO:0000256" key="6">
    <source>
        <dbReference type="ARBA" id="ARBA00022617"/>
    </source>
</evidence>
<organism evidence="16">
    <name type="scientific">Culex tarsalis</name>
    <name type="common">Encephalitis mosquito</name>
    <dbReference type="NCBI Taxonomy" id="7177"/>
    <lineage>
        <taxon>Eukaryota</taxon>
        <taxon>Metazoa</taxon>
        <taxon>Ecdysozoa</taxon>
        <taxon>Arthropoda</taxon>
        <taxon>Hexapoda</taxon>
        <taxon>Insecta</taxon>
        <taxon>Pterygota</taxon>
        <taxon>Neoptera</taxon>
        <taxon>Endopterygota</taxon>
        <taxon>Diptera</taxon>
        <taxon>Nematocera</taxon>
        <taxon>Culicoidea</taxon>
        <taxon>Culicidae</taxon>
        <taxon>Culicinae</taxon>
        <taxon>Culicini</taxon>
        <taxon>Culex</taxon>
        <taxon>Culex</taxon>
    </lineage>
</organism>
<keyword evidence="11 14" id="KW-0408">Iron</keyword>
<evidence type="ECO:0000256" key="14">
    <source>
        <dbReference type="PIRSR" id="PIRSR602401-1"/>
    </source>
</evidence>
<dbReference type="FunFam" id="1.10.630.10:FF:000042">
    <property type="entry name" value="Cytochrome P450"/>
    <property type="match status" value="1"/>
</dbReference>
<proteinExistence type="inferred from homology"/>
<evidence type="ECO:0000313" key="16">
    <source>
        <dbReference type="EMBL" id="JAV29435.1"/>
    </source>
</evidence>
<feature type="binding site" description="axial binding residue" evidence="14">
    <location>
        <position position="477"/>
    </location>
    <ligand>
        <name>heme</name>
        <dbReference type="ChEBI" id="CHEBI:30413"/>
    </ligand>
    <ligandPart>
        <name>Fe</name>
        <dbReference type="ChEBI" id="CHEBI:18248"/>
    </ligandPart>
</feature>
<dbReference type="InterPro" id="IPR001128">
    <property type="entry name" value="Cyt_P450"/>
</dbReference>
<dbReference type="GO" id="GO:0020037">
    <property type="term" value="F:heme binding"/>
    <property type="evidence" value="ECO:0007669"/>
    <property type="project" value="InterPro"/>
</dbReference>
<accession>A0A1Q3FPB5</accession>
<evidence type="ECO:0000256" key="11">
    <source>
        <dbReference type="ARBA" id="ARBA00023004"/>
    </source>
</evidence>
<dbReference type="InterPro" id="IPR002401">
    <property type="entry name" value="Cyt_P450_E_grp-I"/>
</dbReference>
<keyword evidence="10 15" id="KW-0560">Oxidoreductase</keyword>
<dbReference type="GO" id="GO:0016705">
    <property type="term" value="F:oxidoreductase activity, acting on paired donors, with incorporation or reduction of molecular oxygen"/>
    <property type="evidence" value="ECO:0007669"/>
    <property type="project" value="InterPro"/>
</dbReference>
<evidence type="ECO:0000256" key="8">
    <source>
        <dbReference type="ARBA" id="ARBA00022824"/>
    </source>
</evidence>
<keyword evidence="8" id="KW-0256">Endoplasmic reticulum</keyword>
<keyword evidence="6 14" id="KW-0349">Heme</keyword>
<evidence type="ECO:0000256" key="13">
    <source>
        <dbReference type="ARBA" id="ARBA00023136"/>
    </source>
</evidence>
<evidence type="ECO:0000256" key="4">
    <source>
        <dbReference type="ARBA" id="ARBA00004406"/>
    </source>
</evidence>
<sequence length="535" mass="61390">MEINLGVLVLLILVVGYLYRLLTKNNDYFHDKPIPSMAVIPLLGSTGPLTLKKYSFGDFVEYIYNKYPSAKVFGLFDAINPIFVVRDPELIKKITIKDFDHFIDHRQVFGNGDNDSPYVLFGKSLFAMTGQKWRDMRATLSPAFTGSKMRQMFELVIECCESVTKFQLKESKNIQTVEVNDMFKRFSTDVIASCAFGVSLDSFRDPDNDFYTNGKQMMRFERFSVALRIFANQLFPKLLGKLGIDVIDREHNRYFSALIMNAIRDRNAKGIVRNDMINLLLQARAGLLKHQQEKEQHVEGFATAFESDLGKANSAFNMTDSEMIAQAFVFFLAGFETVSTSLMVATHDLVVHQDVQQKLFEEIQETEATLGGKKLNYETLQRMQYMDMVVSESLRMHPAASLLDRVCTRDYVLDDGEGLKFTIDRGTAVWIPTQGLHMDPKYFPNPERFDPERFSPENRHSIDPLTYLPFGLGPRNCIGSRFALMEIKAFLYYLLLNFKVVRNDKTPIPLRFRKGFTITASEDDVYVDLVKRQPK</sequence>
<comment type="cofactor">
    <cofactor evidence="1 14">
        <name>heme</name>
        <dbReference type="ChEBI" id="CHEBI:30413"/>
    </cofactor>
</comment>
<dbReference type="PANTHER" id="PTHR24292">
    <property type="entry name" value="CYTOCHROME P450"/>
    <property type="match status" value="1"/>
</dbReference>
<dbReference type="PRINTS" id="PR00385">
    <property type="entry name" value="P450"/>
</dbReference>
<dbReference type="Gene3D" id="1.10.630.10">
    <property type="entry name" value="Cytochrome P450"/>
    <property type="match status" value="1"/>
</dbReference>
<reference evidence="16" key="1">
    <citation type="submission" date="2017-01" db="EMBL/GenBank/DDBJ databases">
        <title>A deep insight into the sialotranscriptome of adult male and female Cluex tarsalis mosquitoes.</title>
        <authorList>
            <person name="Ribeiro J.M."/>
            <person name="Moreira F."/>
            <person name="Bernard K.A."/>
            <person name="Calvo E."/>
        </authorList>
    </citation>
    <scope>NUCLEOTIDE SEQUENCE</scope>
    <source>
        <strain evidence="16">Kern County</strain>
        <tissue evidence="16">Salivary glands</tissue>
    </source>
</reference>
<dbReference type="GO" id="GO:0005789">
    <property type="term" value="C:endoplasmic reticulum membrane"/>
    <property type="evidence" value="ECO:0007669"/>
    <property type="project" value="UniProtKB-SubCell"/>
</dbReference>
<keyword evidence="9" id="KW-0492">Microsome</keyword>
<dbReference type="EMBL" id="GFDL01005610">
    <property type="protein sequence ID" value="JAV29435.1"/>
    <property type="molecule type" value="Transcribed_RNA"/>
</dbReference>
<evidence type="ECO:0000256" key="3">
    <source>
        <dbReference type="ARBA" id="ARBA00004174"/>
    </source>
</evidence>